<dbReference type="PANTHER" id="PTHR43712">
    <property type="entry name" value="PUTATIVE (AFU_ORTHOLOGUE AFUA_4G14580)-RELATED"/>
    <property type="match status" value="1"/>
</dbReference>
<feature type="domain" description="O-methyltransferase C-terminal" evidence="4">
    <location>
        <begin position="111"/>
        <end position="296"/>
    </location>
</feature>
<dbReference type="EMBL" id="FMWJ01000017">
    <property type="protein sequence ID" value="SCZ69489.1"/>
    <property type="molecule type" value="Genomic_DNA"/>
</dbReference>
<dbReference type="CDD" id="cd02440">
    <property type="entry name" value="AdoMet_MTases"/>
    <property type="match status" value="1"/>
</dbReference>
<reference evidence="6" key="1">
    <citation type="submission" date="2016-10" db="EMBL/GenBank/DDBJ databases">
        <authorList>
            <person name="Varghese N."/>
            <person name="Submissions S."/>
        </authorList>
    </citation>
    <scope>NUCLEOTIDE SEQUENCE [LARGE SCALE GENOMIC DNA]</scope>
    <source>
        <strain evidence="6">ATCC 29999</strain>
    </source>
</reference>
<organism evidence="5 6">
    <name type="scientific">Photorhabdus luminescens</name>
    <name type="common">Xenorhabdus luminescens</name>
    <dbReference type="NCBI Taxonomy" id="29488"/>
    <lineage>
        <taxon>Bacteria</taxon>
        <taxon>Pseudomonadati</taxon>
        <taxon>Pseudomonadota</taxon>
        <taxon>Gammaproteobacteria</taxon>
        <taxon>Enterobacterales</taxon>
        <taxon>Morganellaceae</taxon>
        <taxon>Photorhabdus</taxon>
    </lineage>
</organism>
<dbReference type="InterPro" id="IPR029063">
    <property type="entry name" value="SAM-dependent_MTases_sf"/>
</dbReference>
<dbReference type="InterPro" id="IPR001077">
    <property type="entry name" value="COMT_C"/>
</dbReference>
<dbReference type="GO" id="GO:0032259">
    <property type="term" value="P:methylation"/>
    <property type="evidence" value="ECO:0007669"/>
    <property type="project" value="UniProtKB-KW"/>
</dbReference>
<evidence type="ECO:0000256" key="2">
    <source>
        <dbReference type="ARBA" id="ARBA00022679"/>
    </source>
</evidence>
<protein>
    <submittedName>
        <fullName evidence="5">Hydroxyneurosporene-O-methyltransferase</fullName>
    </submittedName>
</protein>
<dbReference type="Proteomes" id="UP000183223">
    <property type="component" value="Unassembled WGS sequence"/>
</dbReference>
<dbReference type="Pfam" id="PF00891">
    <property type="entry name" value="Methyltransf_2"/>
    <property type="match status" value="1"/>
</dbReference>
<evidence type="ECO:0000256" key="1">
    <source>
        <dbReference type="ARBA" id="ARBA00022603"/>
    </source>
</evidence>
<name>A0A1G5R848_PHOLU</name>
<dbReference type="RefSeq" id="WP_074525034.1">
    <property type="nucleotide sequence ID" value="NZ_CAWQXX010000061.1"/>
</dbReference>
<keyword evidence="3" id="KW-0949">S-adenosyl-L-methionine</keyword>
<dbReference type="PANTHER" id="PTHR43712:SF2">
    <property type="entry name" value="O-METHYLTRANSFERASE CICE"/>
    <property type="match status" value="1"/>
</dbReference>
<keyword evidence="2 5" id="KW-0808">Transferase</keyword>
<dbReference type="SUPFAM" id="SSF46785">
    <property type="entry name" value="Winged helix' DNA-binding domain"/>
    <property type="match status" value="1"/>
</dbReference>
<evidence type="ECO:0000256" key="3">
    <source>
        <dbReference type="ARBA" id="ARBA00022691"/>
    </source>
</evidence>
<dbReference type="InterPro" id="IPR036390">
    <property type="entry name" value="WH_DNA-bd_sf"/>
</dbReference>
<gene>
    <name evidence="5" type="ORF">SAMN02982990_03271</name>
</gene>
<dbReference type="SUPFAM" id="SSF53335">
    <property type="entry name" value="S-adenosyl-L-methionine-dependent methyltransferases"/>
    <property type="match status" value="1"/>
</dbReference>
<sequence>MLINLITSYRKTAAIYTFVEAGLSIHFKNGTYVDINKLADQYGIDYSRLNRLCDFLTEIGVLVSGNDGVALSEECSALADPDSFEFLTIKYEINREHWDAWLMYPKSLLENNGKPAFDMAHGKSFYEIWDNDKVLKSNFDALMSKYTNRIIKELLVIYDFNKYNRILDLGGGDGELLIRVSEKFKGKDYAVLDRYNETPIYEGIDFINGDFFESIPSGYDLYILKNVLHNWPDNDAISLLKNCREMMDDNANILVITLMKKQKSPMVKSVDLLMDMLYLGKERYFSEFEHLANQAGLVVRSSKDIDEMFSLIELGIK</sequence>
<evidence type="ECO:0000313" key="5">
    <source>
        <dbReference type="EMBL" id="SCZ69489.1"/>
    </source>
</evidence>
<dbReference type="GO" id="GO:0008171">
    <property type="term" value="F:O-methyltransferase activity"/>
    <property type="evidence" value="ECO:0007669"/>
    <property type="project" value="InterPro"/>
</dbReference>
<dbReference type="OrthoDB" id="9766840at2"/>
<dbReference type="AlphaFoldDB" id="A0A1G5R848"/>
<dbReference type="InterPro" id="IPR036388">
    <property type="entry name" value="WH-like_DNA-bd_sf"/>
</dbReference>
<evidence type="ECO:0000259" key="4">
    <source>
        <dbReference type="Pfam" id="PF00891"/>
    </source>
</evidence>
<keyword evidence="6" id="KW-1185">Reference proteome</keyword>
<dbReference type="STRING" id="29488.KS18_13660"/>
<dbReference type="Gene3D" id="1.10.10.10">
    <property type="entry name" value="Winged helix-like DNA-binding domain superfamily/Winged helix DNA-binding domain"/>
    <property type="match status" value="1"/>
</dbReference>
<evidence type="ECO:0000313" key="6">
    <source>
        <dbReference type="Proteomes" id="UP000183223"/>
    </source>
</evidence>
<dbReference type="InterPro" id="IPR016461">
    <property type="entry name" value="COMT-like"/>
</dbReference>
<proteinExistence type="predicted"/>
<keyword evidence="1 5" id="KW-0489">Methyltransferase</keyword>
<accession>A0A1G5R848</accession>
<dbReference type="Gene3D" id="3.40.50.150">
    <property type="entry name" value="Vaccinia Virus protein VP39"/>
    <property type="match status" value="1"/>
</dbReference>
<dbReference type="PROSITE" id="PS51683">
    <property type="entry name" value="SAM_OMT_II"/>
    <property type="match status" value="1"/>
</dbReference>